<gene>
    <name evidence="2" type="ORF">ANCCAN_15223</name>
</gene>
<evidence type="ECO:0000256" key="1">
    <source>
        <dbReference type="SAM" id="Phobius"/>
    </source>
</evidence>
<comment type="caution">
    <text evidence="2">The sequence shown here is derived from an EMBL/GenBank/DDBJ whole genome shotgun (WGS) entry which is preliminary data.</text>
</comment>
<keyword evidence="1" id="KW-0472">Membrane</keyword>
<evidence type="ECO:0000313" key="3">
    <source>
        <dbReference type="Proteomes" id="UP000252519"/>
    </source>
</evidence>
<dbReference type="EMBL" id="JOJR01000371">
    <property type="protein sequence ID" value="RCN38878.1"/>
    <property type="molecule type" value="Genomic_DNA"/>
</dbReference>
<reference evidence="2 3" key="1">
    <citation type="submission" date="2014-10" db="EMBL/GenBank/DDBJ databases">
        <title>Draft genome of the hookworm Ancylostoma caninum.</title>
        <authorList>
            <person name="Mitreva M."/>
        </authorList>
    </citation>
    <scope>NUCLEOTIDE SEQUENCE [LARGE SCALE GENOMIC DNA]</scope>
    <source>
        <strain evidence="2 3">Baltimore</strain>
    </source>
</reference>
<evidence type="ECO:0000313" key="2">
    <source>
        <dbReference type="EMBL" id="RCN38878.1"/>
    </source>
</evidence>
<dbReference type="AlphaFoldDB" id="A0A368G5C7"/>
<name>A0A368G5C7_ANCCA</name>
<keyword evidence="1" id="KW-1133">Transmembrane helix</keyword>
<keyword evidence="1" id="KW-0812">Transmembrane</keyword>
<accession>A0A368G5C7</accession>
<dbReference type="Proteomes" id="UP000252519">
    <property type="component" value="Unassembled WGS sequence"/>
</dbReference>
<organism evidence="2 3">
    <name type="scientific">Ancylostoma caninum</name>
    <name type="common">Dog hookworm</name>
    <dbReference type="NCBI Taxonomy" id="29170"/>
    <lineage>
        <taxon>Eukaryota</taxon>
        <taxon>Metazoa</taxon>
        <taxon>Ecdysozoa</taxon>
        <taxon>Nematoda</taxon>
        <taxon>Chromadorea</taxon>
        <taxon>Rhabditida</taxon>
        <taxon>Rhabditina</taxon>
        <taxon>Rhabditomorpha</taxon>
        <taxon>Strongyloidea</taxon>
        <taxon>Ancylostomatidae</taxon>
        <taxon>Ancylostomatinae</taxon>
        <taxon>Ancylostoma</taxon>
    </lineage>
</organism>
<sequence length="83" mass="9505">MYCKSDSIQKNSHLLGRTASLHAMLAIYWLPVVLQCSTMKRRRLVVVTHGNSYARRRGTMDARLALDEVEGTAFYVKQNGKKY</sequence>
<protein>
    <submittedName>
        <fullName evidence="2">Uncharacterized protein</fullName>
    </submittedName>
</protein>
<keyword evidence="3" id="KW-1185">Reference proteome</keyword>
<feature type="transmembrane region" description="Helical" evidence="1">
    <location>
        <begin position="14"/>
        <end position="34"/>
    </location>
</feature>
<proteinExistence type="predicted"/>